<dbReference type="EMBL" id="GEDG01027148">
    <property type="protein sequence ID" value="JAP14038.1"/>
    <property type="molecule type" value="Transcribed_RNA"/>
</dbReference>
<reference evidence="1" key="1">
    <citation type="submission" date="2015-12" db="EMBL/GenBank/DDBJ databases">
        <title>Gene expression during late stages of embryo sac development: a critical building block for successful pollen-pistil interactions.</title>
        <authorList>
            <person name="Liu Y."/>
            <person name="Joly V."/>
            <person name="Sabar M."/>
            <person name="Matton D.P."/>
        </authorList>
    </citation>
    <scope>NUCLEOTIDE SEQUENCE</scope>
</reference>
<proteinExistence type="predicted"/>
<organism evidence="1">
    <name type="scientific">Solanum chacoense</name>
    <name type="common">Chaco potato</name>
    <dbReference type="NCBI Taxonomy" id="4108"/>
    <lineage>
        <taxon>Eukaryota</taxon>
        <taxon>Viridiplantae</taxon>
        <taxon>Streptophyta</taxon>
        <taxon>Embryophyta</taxon>
        <taxon>Tracheophyta</taxon>
        <taxon>Spermatophyta</taxon>
        <taxon>Magnoliopsida</taxon>
        <taxon>eudicotyledons</taxon>
        <taxon>Gunneridae</taxon>
        <taxon>Pentapetalae</taxon>
        <taxon>asterids</taxon>
        <taxon>lamiids</taxon>
        <taxon>Solanales</taxon>
        <taxon>Solanaceae</taxon>
        <taxon>Solanoideae</taxon>
        <taxon>Solaneae</taxon>
        <taxon>Solanum</taxon>
    </lineage>
</organism>
<name>A0A0V0H3E3_SOLCH</name>
<dbReference type="AlphaFoldDB" id="A0A0V0H3E3"/>
<accession>A0A0V0H3E3</accession>
<protein>
    <submittedName>
        <fullName evidence="1">Putative ovule protein</fullName>
    </submittedName>
</protein>
<sequence>MKTPLIYFCSNTSKYYYWYYSPDLFDGFVNSLKTLANTSFHKLTLTVFSKVLLKRALARLSALYRLMCASVSSSSL</sequence>
<evidence type="ECO:0000313" key="1">
    <source>
        <dbReference type="EMBL" id="JAP14038.1"/>
    </source>
</evidence>